<evidence type="ECO:0000313" key="3">
    <source>
        <dbReference type="Proteomes" id="UP001642540"/>
    </source>
</evidence>
<reference evidence="2 3" key="1">
    <citation type="submission" date="2024-08" db="EMBL/GenBank/DDBJ databases">
        <authorList>
            <person name="Cucini C."/>
            <person name="Frati F."/>
        </authorList>
    </citation>
    <scope>NUCLEOTIDE SEQUENCE [LARGE SCALE GENOMIC DNA]</scope>
</reference>
<name>A0ABP1RLZ0_9HEXA</name>
<feature type="signal peptide" evidence="1">
    <location>
        <begin position="1"/>
        <end position="21"/>
    </location>
</feature>
<keyword evidence="3" id="KW-1185">Reference proteome</keyword>
<evidence type="ECO:0000256" key="1">
    <source>
        <dbReference type="SAM" id="SignalP"/>
    </source>
</evidence>
<keyword evidence="1" id="KW-0732">Signal</keyword>
<sequence>MVNKIVAAFVTLLIVVASAEALKCYVCEYVDGKLPPGTPSESEDSCKTGKKPKDALSVDCSTLQYEPIFDGRTYGVPKTSRLLRKAGEDAKAISPLQANNNMAYSCVKVTVDGKFLITNENMKTTFRTCVMELNTTESLPNKCYANEISKIGADIQEPILAVIVDQYAPGFEDSSDAGICSCNTDDCNGANNSVSVSIFVLLASTFVAHFSNIL</sequence>
<organism evidence="2 3">
    <name type="scientific">Orchesella dallaii</name>
    <dbReference type="NCBI Taxonomy" id="48710"/>
    <lineage>
        <taxon>Eukaryota</taxon>
        <taxon>Metazoa</taxon>
        <taxon>Ecdysozoa</taxon>
        <taxon>Arthropoda</taxon>
        <taxon>Hexapoda</taxon>
        <taxon>Collembola</taxon>
        <taxon>Entomobryomorpha</taxon>
        <taxon>Entomobryoidea</taxon>
        <taxon>Orchesellidae</taxon>
        <taxon>Orchesellinae</taxon>
        <taxon>Orchesella</taxon>
    </lineage>
</organism>
<accession>A0ABP1RLZ0</accession>
<proteinExistence type="predicted"/>
<protein>
    <recommendedName>
        <fullName evidence="4">Protein quiver</fullName>
    </recommendedName>
</protein>
<dbReference type="Proteomes" id="UP001642540">
    <property type="component" value="Unassembled WGS sequence"/>
</dbReference>
<gene>
    <name evidence="2" type="ORF">ODALV1_LOCUS23761</name>
</gene>
<evidence type="ECO:0000313" key="2">
    <source>
        <dbReference type="EMBL" id="CAL8130513.1"/>
    </source>
</evidence>
<dbReference type="EMBL" id="CAXLJM020000082">
    <property type="protein sequence ID" value="CAL8130513.1"/>
    <property type="molecule type" value="Genomic_DNA"/>
</dbReference>
<feature type="chain" id="PRO_5046455710" description="Protein quiver" evidence="1">
    <location>
        <begin position="22"/>
        <end position="214"/>
    </location>
</feature>
<comment type="caution">
    <text evidence="2">The sequence shown here is derived from an EMBL/GenBank/DDBJ whole genome shotgun (WGS) entry which is preliminary data.</text>
</comment>
<evidence type="ECO:0008006" key="4">
    <source>
        <dbReference type="Google" id="ProtNLM"/>
    </source>
</evidence>